<reference evidence="4" key="2">
    <citation type="journal article" date="2020" name="Microorganisms">
        <title>Osmotic Adaptation and Compatible Solute Biosynthesis of Phototrophic Bacteria as Revealed from Genome Analyses.</title>
        <authorList>
            <person name="Imhoff J.F."/>
            <person name="Rahn T."/>
            <person name="Kunzel S."/>
            <person name="Keller A."/>
            <person name="Neulinger S.C."/>
        </authorList>
    </citation>
    <scope>NUCLEOTIDE SEQUENCE</scope>
    <source>
        <strain evidence="4">DSM 11080</strain>
    </source>
</reference>
<feature type="compositionally biased region" description="Low complexity" evidence="1">
    <location>
        <begin position="441"/>
        <end position="472"/>
    </location>
</feature>
<protein>
    <submittedName>
        <fullName evidence="4">Peptidase M16</fullName>
    </submittedName>
</protein>
<evidence type="ECO:0000259" key="2">
    <source>
        <dbReference type="Pfam" id="PF00675"/>
    </source>
</evidence>
<dbReference type="InterPro" id="IPR011765">
    <property type="entry name" value="Pept_M16_N"/>
</dbReference>
<comment type="caution">
    <text evidence="4">The sequence shown here is derived from an EMBL/GenBank/DDBJ whole genome shotgun (WGS) entry which is preliminary data.</text>
</comment>
<reference evidence="4" key="1">
    <citation type="submission" date="2017-08" db="EMBL/GenBank/DDBJ databases">
        <authorList>
            <person name="Imhoff J.F."/>
            <person name="Rahn T."/>
            <person name="Kuenzel S."/>
            <person name="Neulinger S.C."/>
        </authorList>
    </citation>
    <scope>NUCLEOTIDE SEQUENCE</scope>
    <source>
        <strain evidence="4">DSM 11080</strain>
    </source>
</reference>
<evidence type="ECO:0000313" key="5">
    <source>
        <dbReference type="Proteomes" id="UP001296776"/>
    </source>
</evidence>
<dbReference type="InterPro" id="IPR011249">
    <property type="entry name" value="Metalloenz_LuxS/M16"/>
</dbReference>
<sequence>MSTRRESSLIGRVLGGALVALVGLGWQPARAVPAIQAWETAAGAEVLFVPAPELPMVDVRVVFAAGSAYDGSLPGLASLTASMLTEGAGELDADAIAERIESVGAELSTGASRDTGFAQLRSLTEAEALEVAVDILQKVLSEPTFNAEEFERVRQNRLIGLRLAEQDPGDVGQKALYRAIFGDHPYASDPSGTTESVAAMAVEDLRRFHQRFYAAPNATVAIVGALDRAQAEALAARITADLPSAGPAPPLPPVPQLGQPSTRQVAFPSSQTHLYAGQPGMRRGDPDYFPLYLGNHILGGSGLVSLLMEKVREDRGLSYSVYSYFLPLARKGPFLMGLQTQNAQAEQAKEVMLATLARFIERGPTDEELEAAVKNITGGFPLRIAGNSKIVRYLSVIGFYDLPLDYLDRFPERIRSVTAEQIREAFQRRIDPSQLALVMVGGAESEPASEPASGPASESAASVDGPAQAPTAGAGGLASGPGVAAGAAVTDAGE</sequence>
<dbReference type="Pfam" id="PF00675">
    <property type="entry name" value="Peptidase_M16"/>
    <property type="match status" value="1"/>
</dbReference>
<proteinExistence type="predicted"/>
<organism evidence="4 5">
    <name type="scientific">Halochromatium glycolicum</name>
    <dbReference type="NCBI Taxonomy" id="85075"/>
    <lineage>
        <taxon>Bacteria</taxon>
        <taxon>Pseudomonadati</taxon>
        <taxon>Pseudomonadota</taxon>
        <taxon>Gammaproteobacteria</taxon>
        <taxon>Chromatiales</taxon>
        <taxon>Chromatiaceae</taxon>
        <taxon>Halochromatium</taxon>
    </lineage>
</organism>
<dbReference type="PANTHER" id="PTHR11851:SF224">
    <property type="entry name" value="PROCESSING PROTEASE"/>
    <property type="match status" value="1"/>
</dbReference>
<dbReference type="Proteomes" id="UP001296776">
    <property type="component" value="Unassembled WGS sequence"/>
</dbReference>
<dbReference type="EMBL" id="NRSJ01000065">
    <property type="protein sequence ID" value="MBK1707122.1"/>
    <property type="molecule type" value="Genomic_DNA"/>
</dbReference>
<feature type="domain" description="Peptidase M16 N-terminal" evidence="2">
    <location>
        <begin position="53"/>
        <end position="188"/>
    </location>
</feature>
<dbReference type="SUPFAM" id="SSF63411">
    <property type="entry name" value="LuxS/MPP-like metallohydrolase"/>
    <property type="match status" value="2"/>
</dbReference>
<dbReference type="AlphaFoldDB" id="A0AAJ0XCS2"/>
<keyword evidence="5" id="KW-1185">Reference proteome</keyword>
<dbReference type="InterPro" id="IPR007863">
    <property type="entry name" value="Peptidase_M16_C"/>
</dbReference>
<dbReference type="Gene3D" id="3.30.830.10">
    <property type="entry name" value="Metalloenzyme, LuxS/M16 peptidase-like"/>
    <property type="match status" value="2"/>
</dbReference>
<name>A0AAJ0XCS2_9GAMM</name>
<evidence type="ECO:0000259" key="3">
    <source>
        <dbReference type="Pfam" id="PF05193"/>
    </source>
</evidence>
<dbReference type="GO" id="GO:0046872">
    <property type="term" value="F:metal ion binding"/>
    <property type="evidence" value="ECO:0007669"/>
    <property type="project" value="InterPro"/>
</dbReference>
<accession>A0AAJ0XCS2</accession>
<feature type="compositionally biased region" description="Low complexity" evidence="1">
    <location>
        <begin position="480"/>
        <end position="494"/>
    </location>
</feature>
<feature type="region of interest" description="Disordered" evidence="1">
    <location>
        <begin position="441"/>
        <end position="494"/>
    </location>
</feature>
<dbReference type="PANTHER" id="PTHR11851">
    <property type="entry name" value="METALLOPROTEASE"/>
    <property type="match status" value="1"/>
</dbReference>
<evidence type="ECO:0000313" key="4">
    <source>
        <dbReference type="EMBL" id="MBK1707122.1"/>
    </source>
</evidence>
<dbReference type="InterPro" id="IPR050361">
    <property type="entry name" value="MPP/UQCRC_Complex"/>
</dbReference>
<dbReference type="Pfam" id="PF05193">
    <property type="entry name" value="Peptidase_M16_C"/>
    <property type="match status" value="1"/>
</dbReference>
<evidence type="ECO:0000256" key="1">
    <source>
        <dbReference type="SAM" id="MobiDB-lite"/>
    </source>
</evidence>
<feature type="domain" description="Peptidase M16 C-terminal" evidence="3">
    <location>
        <begin position="202"/>
        <end position="375"/>
    </location>
</feature>
<gene>
    <name evidence="4" type="ORF">CKO40_21950</name>
</gene>